<feature type="region of interest" description="Disordered" evidence="1">
    <location>
        <begin position="474"/>
        <end position="607"/>
    </location>
</feature>
<feature type="compositionally biased region" description="Basic and acidic residues" evidence="1">
    <location>
        <begin position="62"/>
        <end position="79"/>
    </location>
</feature>
<feature type="compositionally biased region" description="Low complexity" evidence="1">
    <location>
        <begin position="450"/>
        <end position="459"/>
    </location>
</feature>
<dbReference type="Pfam" id="PF05058">
    <property type="entry name" value="ActA"/>
    <property type="match status" value="1"/>
</dbReference>
<organism evidence="3">
    <name type="scientific">Listeria monocytogenes</name>
    <dbReference type="NCBI Taxonomy" id="1639"/>
    <lineage>
        <taxon>Bacteria</taxon>
        <taxon>Bacillati</taxon>
        <taxon>Bacillota</taxon>
        <taxon>Bacilli</taxon>
        <taxon>Bacillales</taxon>
        <taxon>Listeriaceae</taxon>
        <taxon>Listeria</taxon>
    </lineage>
</organism>
<feature type="compositionally biased region" description="Polar residues" evidence="1">
    <location>
        <begin position="190"/>
        <end position="210"/>
    </location>
</feature>
<dbReference type="InterPro" id="IPR007752">
    <property type="entry name" value="Virulence_actor_ActA"/>
</dbReference>
<protein>
    <submittedName>
        <fullName evidence="3">ActA</fullName>
    </submittedName>
</protein>
<accession>Q2PPQ6</accession>
<feature type="region of interest" description="Disordered" evidence="1">
    <location>
        <begin position="285"/>
        <end position="341"/>
    </location>
</feature>
<feature type="region of interest" description="Disordered" evidence="1">
    <location>
        <begin position="122"/>
        <end position="212"/>
    </location>
</feature>
<feature type="compositionally biased region" description="Basic and acidic residues" evidence="1">
    <location>
        <begin position="588"/>
        <end position="607"/>
    </location>
</feature>
<dbReference type="EMBL" id="DQ309944">
    <property type="protein sequence ID" value="ABC40884.1"/>
    <property type="molecule type" value="Genomic_DNA"/>
</dbReference>
<feature type="compositionally biased region" description="Basic and acidic residues" evidence="1">
    <location>
        <begin position="423"/>
        <end position="433"/>
    </location>
</feature>
<feature type="compositionally biased region" description="Acidic residues" evidence="1">
    <location>
        <begin position="41"/>
        <end position="52"/>
    </location>
</feature>
<feature type="compositionally biased region" description="Low complexity" evidence="1">
    <location>
        <begin position="490"/>
        <end position="509"/>
    </location>
</feature>
<keyword evidence="2" id="KW-1133">Transmembrane helix</keyword>
<feature type="compositionally biased region" description="Basic and acidic residues" evidence="1">
    <location>
        <begin position="553"/>
        <end position="572"/>
    </location>
</feature>
<keyword evidence="2" id="KW-0472">Membrane</keyword>
<evidence type="ECO:0000256" key="1">
    <source>
        <dbReference type="SAM" id="MobiDB-lite"/>
    </source>
</evidence>
<feature type="transmembrane region" description="Helical" evidence="2">
    <location>
        <begin position="614"/>
        <end position="633"/>
    </location>
</feature>
<feature type="compositionally biased region" description="Acidic residues" evidence="1">
    <location>
        <begin position="409"/>
        <end position="422"/>
    </location>
</feature>
<gene>
    <name evidence="3" type="primary">actA</name>
</gene>
<proteinExistence type="predicted"/>
<sequence>MGLNRFMRAMMVVFITANCITINPDIIFAATDSEDSSLNTDEWEEEKTEEQPSEVNTGPRYETAREVSSRDIKELEKSNKVRNTNKADLIAMLKEKAEKGPNNNNNNGEQTGNVAINEEASGVDRPTLQVERRHPGLPSDSAAEIKKRRKAIASSDSELESLTYPDKPTKVNKKKVAKESVADASESDLDSSMQSADESSPQPLKANQQPFFPKVFKKIKDAGKWVRDKIDENPEVKKAIVDKSAGLIDQLLTKKKSEEVNASDFPPPPTDEELRLALPETPMLLGFNAPATSEPSSFEFPPPPTDEELRLALPETPMLLGFNAPATSEPSSFEFPPPPTEDELEIIRETASSLDSSFTRGDLASLRNAINRHSQNFSDFPPIPTEEELNGRGGRPTSEEFSSLNSGDFTDDENSETTEEEIDRLADLRDRGTGKHSRNAGFLPLNPFASSPVPSLSPKVSKISAPALISDITKKTPFKNPSQPLNVFNKKTTTKTVTKKPTPVKTAPKLAELPATKPQETVLRENKTPFIEKQAETNKQSINMPSLPVIQKEATESDKEEMKPQTEEKMVEESESANNANGKNRSAGIEEGKLIAKSAEDEKAKEEPWNHTTLILAMLAIGVFSLGAFIKIIQLRKNN</sequence>
<keyword evidence="2" id="KW-0812">Transmembrane</keyword>
<feature type="region of interest" description="Disordered" evidence="1">
    <location>
        <begin position="37"/>
        <end position="83"/>
    </location>
</feature>
<dbReference type="AlphaFoldDB" id="Q2PPQ6"/>
<reference evidence="3" key="1">
    <citation type="submission" date="2005-11" db="EMBL/GenBank/DDBJ databases">
        <title>Nucleotide sequence of actA genes from clinical and environmental Listeria monocytogenes isolates.</title>
        <authorList>
            <person name="Papageorgiou N."/>
            <person name="Tselentis Y."/>
            <person name="Scoulica E."/>
        </authorList>
    </citation>
    <scope>NUCLEOTIDE SEQUENCE</scope>
    <source>
        <strain evidence="3">Lm25064</strain>
    </source>
</reference>
<evidence type="ECO:0000313" key="3">
    <source>
        <dbReference type="EMBL" id="ABC40884.1"/>
    </source>
</evidence>
<name>Q2PPQ6_LISMN</name>
<feature type="region of interest" description="Disordered" evidence="1">
    <location>
        <begin position="372"/>
        <end position="459"/>
    </location>
</feature>
<evidence type="ECO:0000256" key="2">
    <source>
        <dbReference type="SAM" id="Phobius"/>
    </source>
</evidence>